<evidence type="ECO:0008006" key="3">
    <source>
        <dbReference type="Google" id="ProtNLM"/>
    </source>
</evidence>
<evidence type="ECO:0000313" key="2">
    <source>
        <dbReference type="Proteomes" id="UP001501523"/>
    </source>
</evidence>
<accession>A0ABP3TWQ6</accession>
<gene>
    <name evidence="1" type="ORF">GCM10009105_27590</name>
</gene>
<dbReference type="Gene3D" id="3.30.870.10">
    <property type="entry name" value="Endonuclease Chain A"/>
    <property type="match status" value="1"/>
</dbReference>
<keyword evidence="2" id="KW-1185">Reference proteome</keyword>
<organism evidence="1 2">
    <name type="scientific">Dokdonella soli</name>
    <dbReference type="NCBI Taxonomy" id="529810"/>
    <lineage>
        <taxon>Bacteria</taxon>
        <taxon>Pseudomonadati</taxon>
        <taxon>Pseudomonadota</taxon>
        <taxon>Gammaproteobacteria</taxon>
        <taxon>Lysobacterales</taxon>
        <taxon>Rhodanobacteraceae</taxon>
        <taxon>Dokdonella</taxon>
    </lineage>
</organism>
<protein>
    <recommendedName>
        <fullName evidence="3">PLD phosphodiesterase domain-containing protein</fullName>
    </recommendedName>
</protein>
<dbReference type="Proteomes" id="UP001501523">
    <property type="component" value="Unassembled WGS sequence"/>
</dbReference>
<sequence length="342" mass="38544">MKVLTRAKEIRNALHELQPSRIAVAYVGSGWEQYVSAERLKEIVVSPTLGSNPYAIEEMMRKDKLGHENVYFLDNLHSKIYLGARAALVGSCNLSNNGMGDGGLFEMATLLTDQEIRTQLAMQIERYKAAARTLYPTRQKKLARLRELKEQCDKAQWFGFVSAGSKIPSVQQYESKLDRIHIVWCGSHVDEYSQAHIRSAVPAIREVGPDDYFSYTLQFLEEDDVRPHDWILCWRCNDDGSPRKGGDVSWFYVHHVVSNGFDTDDYPKLAGQASPKFLKCPAPPFTLDPSTKALIRSTLGSCGFPELLSFDDSLWRLGPADAVTHAFIDALKNANRAERNAR</sequence>
<dbReference type="EMBL" id="BAAAEU010000023">
    <property type="protein sequence ID" value="GAA0719213.1"/>
    <property type="molecule type" value="Genomic_DNA"/>
</dbReference>
<evidence type="ECO:0000313" key="1">
    <source>
        <dbReference type="EMBL" id="GAA0719213.1"/>
    </source>
</evidence>
<proteinExistence type="predicted"/>
<dbReference type="CDD" id="cd09117">
    <property type="entry name" value="PLDc_Bfil_DEXD_like"/>
    <property type="match status" value="1"/>
</dbReference>
<reference evidence="2" key="1">
    <citation type="journal article" date="2019" name="Int. J. Syst. Evol. Microbiol.">
        <title>The Global Catalogue of Microorganisms (GCM) 10K type strain sequencing project: providing services to taxonomists for standard genome sequencing and annotation.</title>
        <authorList>
            <consortium name="The Broad Institute Genomics Platform"/>
            <consortium name="The Broad Institute Genome Sequencing Center for Infectious Disease"/>
            <person name="Wu L."/>
            <person name="Ma J."/>
        </authorList>
    </citation>
    <scope>NUCLEOTIDE SEQUENCE [LARGE SCALE GENOMIC DNA]</scope>
    <source>
        <strain evidence="2">JCM 15421</strain>
    </source>
</reference>
<dbReference type="RefSeq" id="WP_343792123.1">
    <property type="nucleotide sequence ID" value="NZ_BAAAEU010000023.1"/>
</dbReference>
<comment type="caution">
    <text evidence="1">The sequence shown here is derived from an EMBL/GenBank/DDBJ whole genome shotgun (WGS) entry which is preliminary data.</text>
</comment>
<name>A0ABP3TWQ6_9GAMM</name>